<protein>
    <recommendedName>
        <fullName evidence="6">O-succinylhomoserine sulfhydrylase</fullName>
    </recommendedName>
</protein>
<dbReference type="OrthoDB" id="9780685at2"/>
<keyword evidence="10" id="KW-1185">Reference proteome</keyword>
<dbReference type="eggNOG" id="COG2873">
    <property type="taxonomic scope" value="Bacteria"/>
</dbReference>
<dbReference type="AlphaFoldDB" id="K0AZH1"/>
<dbReference type="InterPro" id="IPR015421">
    <property type="entry name" value="PyrdxlP-dep_Trfase_major"/>
</dbReference>
<comment type="cofactor">
    <cofactor evidence="1 8">
        <name>pyridoxal 5'-phosphate</name>
        <dbReference type="ChEBI" id="CHEBI:597326"/>
    </cofactor>
</comment>
<evidence type="ECO:0000256" key="6">
    <source>
        <dbReference type="ARBA" id="ARBA00071157"/>
    </source>
</evidence>
<evidence type="ECO:0000313" key="10">
    <source>
        <dbReference type="Proteomes" id="UP000006094"/>
    </source>
</evidence>
<dbReference type="RefSeq" id="WP_014967319.1">
    <property type="nucleotide sequence ID" value="NC_018664.1"/>
</dbReference>
<feature type="modified residue" description="N6-(pyridoxal phosphate)lysine" evidence="7">
    <location>
        <position position="208"/>
    </location>
</feature>
<dbReference type="FunFam" id="3.40.640.10:FF:000035">
    <property type="entry name" value="O-succinylhomoserine sulfhydrylase"/>
    <property type="match status" value="1"/>
</dbReference>
<accession>K0AZH1</accession>
<proteinExistence type="inferred from homology"/>
<dbReference type="GO" id="GO:0030170">
    <property type="term" value="F:pyridoxal phosphate binding"/>
    <property type="evidence" value="ECO:0007669"/>
    <property type="project" value="InterPro"/>
</dbReference>
<dbReference type="CDD" id="cd00614">
    <property type="entry name" value="CGS_like"/>
    <property type="match status" value="1"/>
</dbReference>
<dbReference type="InterPro" id="IPR000277">
    <property type="entry name" value="Cys/Met-Metab_PyrdxlP-dep_enz"/>
</dbReference>
<dbReference type="InterPro" id="IPR015422">
    <property type="entry name" value="PyrdxlP-dep_Trfase_small"/>
</dbReference>
<name>K0AZH1_GOTA9</name>
<dbReference type="GO" id="GO:0006535">
    <property type="term" value="P:cysteine biosynthetic process from serine"/>
    <property type="evidence" value="ECO:0007669"/>
    <property type="project" value="TreeGrafter"/>
</dbReference>
<dbReference type="GO" id="GO:0005737">
    <property type="term" value="C:cytoplasm"/>
    <property type="evidence" value="ECO:0007669"/>
    <property type="project" value="TreeGrafter"/>
</dbReference>
<dbReference type="FunFam" id="3.90.1150.10:FF:000033">
    <property type="entry name" value="Cystathionine gamma-synthase"/>
    <property type="match status" value="1"/>
</dbReference>
<sequence length="425" mass="46997">MDKKLRFETIQLHGGQTIDREAKSRAVPIYQTASYLFDDTEDAADIFALKKFGYAYSRTRNPVFEILGNRLAQLEGGLSTLVTSSGMAAITYAILGLAKAGDEIVASSTLYGGTVTLFNYTFKDLGINVKYFNPDNLDELRGVITDKTKAVFIETIGNPEINVSDIEEIANISHENKVPLIVDNTFATPYLCRPIEFGADIVVHSLTKFLGGHGTSIGGILIDSGKFNWDNGKFPQLTEAQDRFKGVKFYEQFGETAYITRTRNTLMSDIGACLSPFNGFLILQGIETLSLRMERHVENAKKIAEYLENHEKVAWVKYPALKTNKYHEIAKKYLPKGSGSIFAFGLKGGYEASKKLIESVEIFSHLANVGDAKSLIIHAASTTHQQLTEEEQIVAGVSPDLIRMSVGIENVDDLIEDLENALKNI</sequence>
<dbReference type="KEGG" id="cad:Curi_c11690"/>
<dbReference type="InterPro" id="IPR054542">
    <property type="entry name" value="Cys_met_metab_PP"/>
</dbReference>
<evidence type="ECO:0000256" key="1">
    <source>
        <dbReference type="ARBA" id="ARBA00001933"/>
    </source>
</evidence>
<dbReference type="InterPro" id="IPR015424">
    <property type="entry name" value="PyrdxlP-dep_Trfase"/>
</dbReference>
<evidence type="ECO:0000256" key="4">
    <source>
        <dbReference type="ARBA" id="ARBA00022898"/>
    </source>
</evidence>
<dbReference type="InterPro" id="IPR006235">
    <property type="entry name" value="OAc-hSer/O-AcSer_sulfhydrylase"/>
</dbReference>
<evidence type="ECO:0000256" key="7">
    <source>
        <dbReference type="PIRSR" id="PIRSR001434-2"/>
    </source>
</evidence>
<dbReference type="Proteomes" id="UP000006094">
    <property type="component" value="Chromosome"/>
</dbReference>
<dbReference type="SUPFAM" id="SSF53383">
    <property type="entry name" value="PLP-dependent transferases"/>
    <property type="match status" value="1"/>
</dbReference>
<dbReference type="GO" id="GO:0004124">
    <property type="term" value="F:cysteine synthase activity"/>
    <property type="evidence" value="ECO:0007669"/>
    <property type="project" value="TreeGrafter"/>
</dbReference>
<dbReference type="Gene3D" id="3.90.1150.10">
    <property type="entry name" value="Aspartate Aminotransferase, domain 1"/>
    <property type="match status" value="1"/>
</dbReference>
<evidence type="ECO:0000256" key="8">
    <source>
        <dbReference type="RuleBase" id="RU362118"/>
    </source>
</evidence>
<reference evidence="9 10" key="1">
    <citation type="journal article" date="2012" name="PLoS ONE">
        <title>The purine-utilizing bacterium Clostridium acidurici 9a: a genome-guided metabolic reconsideration.</title>
        <authorList>
            <person name="Hartwich K."/>
            <person name="Poehlein A."/>
            <person name="Daniel R."/>
        </authorList>
    </citation>
    <scope>NUCLEOTIDE SEQUENCE [LARGE SCALE GENOMIC DNA]</scope>
    <source>
        <strain evidence="10">ATCC 7906 / DSM 604 / BCRC 14475 / CIP 104303 / KCTC 5404 / NCIMB 10678 / 9a</strain>
    </source>
</reference>
<gene>
    <name evidence="9" type="primary">cysD2</name>
    <name evidence="9" type="ordered locus">Curi_c11690</name>
</gene>
<keyword evidence="3 9" id="KW-0808">Transferase</keyword>
<dbReference type="PANTHER" id="PTHR43797">
    <property type="entry name" value="HOMOCYSTEINE/CYSTEINE SYNTHASE"/>
    <property type="match status" value="1"/>
</dbReference>
<dbReference type="GO" id="GO:0019346">
    <property type="term" value="P:transsulfuration"/>
    <property type="evidence" value="ECO:0007669"/>
    <property type="project" value="InterPro"/>
</dbReference>
<dbReference type="GO" id="GO:0003961">
    <property type="term" value="F:O-acetylhomoserine aminocarboxypropyltransferase activity"/>
    <property type="evidence" value="ECO:0007669"/>
    <property type="project" value="TreeGrafter"/>
</dbReference>
<dbReference type="Pfam" id="PF01053">
    <property type="entry name" value="Cys_Met_Meta_PP"/>
    <property type="match status" value="1"/>
</dbReference>
<evidence type="ECO:0000256" key="2">
    <source>
        <dbReference type="ARBA" id="ARBA00011881"/>
    </source>
</evidence>
<evidence type="ECO:0000256" key="5">
    <source>
        <dbReference type="ARBA" id="ARBA00060995"/>
    </source>
</evidence>
<dbReference type="STRING" id="1128398.Curi_c11690"/>
<keyword evidence="4 7" id="KW-0663">Pyridoxal phosphate</keyword>
<dbReference type="NCBIfam" id="TIGR01326">
    <property type="entry name" value="OAH_OAS_sulfhy"/>
    <property type="match status" value="1"/>
</dbReference>
<comment type="similarity">
    <text evidence="5">Belongs to the trans-sulfuration enzymes family. MetZ subfamily.</text>
</comment>
<comment type="subunit">
    <text evidence="2">Homotetramer.</text>
</comment>
<dbReference type="PROSITE" id="PS00868">
    <property type="entry name" value="CYS_MET_METAB_PP"/>
    <property type="match status" value="1"/>
</dbReference>
<dbReference type="EMBL" id="CP003326">
    <property type="protein sequence ID" value="AFS78182.1"/>
    <property type="molecule type" value="Genomic_DNA"/>
</dbReference>
<evidence type="ECO:0000313" key="9">
    <source>
        <dbReference type="EMBL" id="AFS78182.1"/>
    </source>
</evidence>
<dbReference type="HOGENOM" id="CLU_018986_4_0_9"/>
<dbReference type="Gene3D" id="3.40.640.10">
    <property type="entry name" value="Type I PLP-dependent aspartate aminotransferase-like (Major domain)"/>
    <property type="match status" value="1"/>
</dbReference>
<dbReference type="PANTHER" id="PTHR43797:SF2">
    <property type="entry name" value="HOMOCYSTEINE_CYSTEINE SYNTHASE"/>
    <property type="match status" value="1"/>
</dbReference>
<evidence type="ECO:0000256" key="3">
    <source>
        <dbReference type="ARBA" id="ARBA00022679"/>
    </source>
</evidence>
<dbReference type="PIRSF" id="PIRSF001434">
    <property type="entry name" value="CGS"/>
    <property type="match status" value="1"/>
</dbReference>
<dbReference type="GO" id="GO:0071269">
    <property type="term" value="P:L-homocysteine biosynthetic process"/>
    <property type="evidence" value="ECO:0007669"/>
    <property type="project" value="TreeGrafter"/>
</dbReference>
<organism evidence="9 10">
    <name type="scientific">Gottschalkia acidurici (strain ATCC 7906 / DSM 604 / BCRC 14475 / CIP 104303 / KCTC 5404 / NCIMB 10678 / 9a)</name>
    <name type="common">Clostridium acidurici</name>
    <dbReference type="NCBI Taxonomy" id="1128398"/>
    <lineage>
        <taxon>Bacteria</taxon>
        <taxon>Bacillati</taxon>
        <taxon>Bacillota</taxon>
        <taxon>Tissierellia</taxon>
        <taxon>Tissierellales</taxon>
        <taxon>Gottschalkiaceae</taxon>
        <taxon>Gottschalkia</taxon>
    </lineage>
</organism>
<dbReference type="PATRIC" id="fig|1128398.3.peg.1179"/>